<keyword evidence="3" id="KW-1185">Reference proteome</keyword>
<organism evidence="2 3">
    <name type="scientific">Halosegnis longus</name>
    <dbReference type="NCBI Taxonomy" id="2216012"/>
    <lineage>
        <taxon>Archaea</taxon>
        <taxon>Methanobacteriati</taxon>
        <taxon>Methanobacteriota</taxon>
        <taxon>Stenosarchaea group</taxon>
        <taxon>Halobacteria</taxon>
        <taxon>Halobacteriales</taxon>
        <taxon>Natronomonadaceae</taxon>
        <taxon>Halosegnis</taxon>
    </lineage>
</organism>
<dbReference type="RefSeq" id="WP_075936397.1">
    <property type="nucleotide sequence ID" value="NZ_BDJH01000002.1"/>
</dbReference>
<accession>A0AAJ4R8F5</accession>
<dbReference type="PROSITE" id="PS50042">
    <property type="entry name" value="CNMP_BINDING_3"/>
    <property type="match status" value="1"/>
</dbReference>
<gene>
    <name evidence="2" type="ORF">Nmn1133_06775</name>
</gene>
<evidence type="ECO:0000313" key="3">
    <source>
        <dbReference type="Proteomes" id="UP000270581"/>
    </source>
</evidence>
<comment type="caution">
    <text evidence="2">The sequence shown here is derived from an EMBL/GenBank/DDBJ whole genome shotgun (WGS) entry which is preliminary data.</text>
</comment>
<sequence>MKQLSRTTLEYNSNDADFQHLWDFANIVKTMEIKSGTYVIDSGIENDDYDGIFEGSIAVYEIEDESVVDAVWDDQAGEYDNFGQVYDELAKLAER</sequence>
<dbReference type="AlphaFoldDB" id="A0AAJ4R8F5"/>
<protein>
    <recommendedName>
        <fullName evidence="1">Cyclic nucleotide-binding domain-containing protein</fullName>
    </recommendedName>
</protein>
<dbReference type="EMBL" id="RJJC01000001">
    <property type="protein sequence ID" value="RNJ26398.1"/>
    <property type="molecule type" value="Genomic_DNA"/>
</dbReference>
<reference evidence="2 3" key="1">
    <citation type="submission" date="2018-11" db="EMBL/GenBank/DDBJ databases">
        <title>Genome sequences of Natronomonas sp. CBA1133.</title>
        <authorList>
            <person name="Roh S.W."/>
            <person name="Cha I.-T."/>
        </authorList>
    </citation>
    <scope>NUCLEOTIDE SEQUENCE [LARGE SCALE GENOMIC DNA]</scope>
    <source>
        <strain evidence="2 3">CBA1133</strain>
    </source>
</reference>
<evidence type="ECO:0000259" key="1">
    <source>
        <dbReference type="PROSITE" id="PS50042"/>
    </source>
</evidence>
<dbReference type="InterPro" id="IPR000595">
    <property type="entry name" value="cNMP-bd_dom"/>
</dbReference>
<proteinExistence type="predicted"/>
<name>A0AAJ4R8F5_9EURY</name>
<feature type="domain" description="Cyclic nucleotide-binding" evidence="1">
    <location>
        <begin position="12"/>
        <end position="95"/>
    </location>
</feature>
<dbReference type="Proteomes" id="UP000270581">
    <property type="component" value="Unassembled WGS sequence"/>
</dbReference>
<evidence type="ECO:0000313" key="2">
    <source>
        <dbReference type="EMBL" id="RNJ26398.1"/>
    </source>
</evidence>